<feature type="compositionally biased region" description="Pro residues" evidence="1">
    <location>
        <begin position="165"/>
        <end position="177"/>
    </location>
</feature>
<dbReference type="EMBL" id="CP119893">
    <property type="protein sequence ID" value="WFD26481.1"/>
    <property type="molecule type" value="Genomic_DNA"/>
</dbReference>
<feature type="compositionally biased region" description="Basic and acidic residues" evidence="1">
    <location>
        <begin position="277"/>
        <end position="298"/>
    </location>
</feature>
<feature type="compositionally biased region" description="Low complexity" evidence="1">
    <location>
        <begin position="178"/>
        <end position="200"/>
    </location>
</feature>
<sequence length="400" mass="43206">MTPSHPPSVVAAVDHHTPTPKRRKPRSPHHADASMAHALDLHSSAWQTIVAFRTSFGKGFNRVLDGSFNLSTARKVVADKYQVDPETPMSLSYTAPDGMEIDLEDAEDFRAFQVYASRESVVTVNVDLDEASVGTHKPSETSPTTPSKPRARRGTRGKNGAAPQEPAPEPVPEPVPAPASEAAVTEASTTEKPVAPAAEAPPKESIRKRKPKAAKEKESEPSGETPAPPSPAPATAESDDDSDDMPLSHSAPPSSQSHPPPSQESVSDKPRRHRRTKAEMEVFRAEQAAKKLEREQARQNKASRPVAPEATADPSPEGDETTIVHEPRNDEHLVAASNAVQSLRDEGSAAMQQRLNDLKAKKQRKNAVEREEQKLLMGLIGKEAAGSDTTMRAYSPMSDD</sequence>
<accession>A0AAF0J1W5</accession>
<proteinExistence type="predicted"/>
<feature type="region of interest" description="Disordered" evidence="1">
    <location>
        <begin position="132"/>
        <end position="330"/>
    </location>
</feature>
<feature type="compositionally biased region" description="Low complexity" evidence="1">
    <location>
        <begin position="247"/>
        <end position="257"/>
    </location>
</feature>
<name>A0AAF0J1W5_9BASI</name>
<keyword evidence="3" id="KW-1185">Reference proteome</keyword>
<organism evidence="2 3">
    <name type="scientific">Malassezia nana</name>
    <dbReference type="NCBI Taxonomy" id="180528"/>
    <lineage>
        <taxon>Eukaryota</taxon>
        <taxon>Fungi</taxon>
        <taxon>Dikarya</taxon>
        <taxon>Basidiomycota</taxon>
        <taxon>Ustilaginomycotina</taxon>
        <taxon>Malasseziomycetes</taxon>
        <taxon>Malasseziales</taxon>
        <taxon>Malasseziaceae</taxon>
        <taxon>Malassezia</taxon>
    </lineage>
</organism>
<dbReference type="AlphaFoldDB" id="A0AAF0J1W5"/>
<evidence type="ECO:0000313" key="3">
    <source>
        <dbReference type="Proteomes" id="UP001213623"/>
    </source>
</evidence>
<feature type="compositionally biased region" description="Basic residues" evidence="1">
    <location>
        <begin position="18"/>
        <end position="28"/>
    </location>
</feature>
<evidence type="ECO:0000313" key="2">
    <source>
        <dbReference type="EMBL" id="WFD26481.1"/>
    </source>
</evidence>
<evidence type="ECO:0000256" key="1">
    <source>
        <dbReference type="SAM" id="MobiDB-lite"/>
    </source>
</evidence>
<protein>
    <recommendedName>
        <fullName evidence="4">PB1 domain-containing protein</fullName>
    </recommendedName>
</protein>
<dbReference type="Proteomes" id="UP001213623">
    <property type="component" value="Chromosome 2"/>
</dbReference>
<evidence type="ECO:0008006" key="4">
    <source>
        <dbReference type="Google" id="ProtNLM"/>
    </source>
</evidence>
<feature type="region of interest" description="Disordered" evidence="1">
    <location>
        <begin position="1"/>
        <end position="33"/>
    </location>
</feature>
<reference evidence="2" key="1">
    <citation type="submission" date="2023-03" db="EMBL/GenBank/DDBJ databases">
        <title>Mating type loci evolution in Malassezia.</title>
        <authorList>
            <person name="Coelho M.A."/>
        </authorList>
    </citation>
    <scope>NUCLEOTIDE SEQUENCE</scope>
    <source>
        <strain evidence="2">CBS 9557</strain>
    </source>
</reference>
<gene>
    <name evidence="2" type="ORF">MNAN1_001464</name>
</gene>